<dbReference type="EMBL" id="CADCUW010000600">
    <property type="protein sequence ID" value="CAA9451158.1"/>
    <property type="molecule type" value="Genomic_DNA"/>
</dbReference>
<reference evidence="1" key="1">
    <citation type="submission" date="2020-02" db="EMBL/GenBank/DDBJ databases">
        <authorList>
            <person name="Meier V. D."/>
        </authorList>
    </citation>
    <scope>NUCLEOTIDE SEQUENCE</scope>
    <source>
        <strain evidence="1">AVDCRST_MAG01</strain>
    </source>
</reference>
<name>A0A6J4QT21_9ACTN</name>
<protein>
    <submittedName>
        <fullName evidence="1">Uncharacterized protein</fullName>
    </submittedName>
</protein>
<dbReference type="AlphaFoldDB" id="A0A6J4QT21"/>
<gene>
    <name evidence="1" type="ORF">AVDCRST_MAG01-01-4610</name>
</gene>
<organism evidence="1">
    <name type="scientific">uncultured Rubrobacteraceae bacterium</name>
    <dbReference type="NCBI Taxonomy" id="349277"/>
    <lineage>
        <taxon>Bacteria</taxon>
        <taxon>Bacillati</taxon>
        <taxon>Actinomycetota</taxon>
        <taxon>Rubrobacteria</taxon>
        <taxon>Rubrobacterales</taxon>
        <taxon>Rubrobacteraceae</taxon>
        <taxon>environmental samples</taxon>
    </lineage>
</organism>
<sequence>MLGRAWGVASGAWLSIRLWCALERFLARLGAGTRGLKLKAEEKRAESWQSQRAMK</sequence>
<accession>A0A6J4QT21</accession>
<evidence type="ECO:0000313" key="1">
    <source>
        <dbReference type="EMBL" id="CAA9451158.1"/>
    </source>
</evidence>
<proteinExistence type="predicted"/>